<keyword evidence="2" id="KW-1185">Reference proteome</keyword>
<proteinExistence type="predicted"/>
<comment type="caution">
    <text evidence="1">The sequence shown here is derived from an EMBL/GenBank/DDBJ whole genome shotgun (WGS) entry which is preliminary data.</text>
</comment>
<dbReference type="Proteomes" id="UP000479293">
    <property type="component" value="Unassembled WGS sequence"/>
</dbReference>
<dbReference type="EMBL" id="WHLY01000002">
    <property type="protein sequence ID" value="MPR32262.1"/>
    <property type="molecule type" value="Genomic_DNA"/>
</dbReference>
<dbReference type="AlphaFoldDB" id="A0A7C9B806"/>
<evidence type="ECO:0000313" key="2">
    <source>
        <dbReference type="Proteomes" id="UP000479293"/>
    </source>
</evidence>
<name>A0A7C9B806_9BACT</name>
<protein>
    <submittedName>
        <fullName evidence="1">Uncharacterized protein</fullName>
    </submittedName>
</protein>
<evidence type="ECO:0000313" key="1">
    <source>
        <dbReference type="EMBL" id="MPR32262.1"/>
    </source>
</evidence>
<sequence length="113" mass="12816">MKTNLNPQAMKLKSIFLVIAFSVFSFSFIADEIKVTPDFTDKQIKEAEQEAAKWFKDKIEIKVIKRDPNGKIVHLIFTIFNATGRPHTVCESDNFGFLIIYRSGGRCGIADKS</sequence>
<dbReference type="RefSeq" id="WP_152756586.1">
    <property type="nucleotide sequence ID" value="NZ_WHLY01000002.1"/>
</dbReference>
<accession>A0A7C9B806</accession>
<gene>
    <name evidence="1" type="ORF">GBK04_02590</name>
</gene>
<organism evidence="1 2">
    <name type="scientific">Salmonirosea aquatica</name>
    <dbReference type="NCBI Taxonomy" id="2654236"/>
    <lineage>
        <taxon>Bacteria</taxon>
        <taxon>Pseudomonadati</taxon>
        <taxon>Bacteroidota</taxon>
        <taxon>Cytophagia</taxon>
        <taxon>Cytophagales</taxon>
        <taxon>Spirosomataceae</taxon>
        <taxon>Salmonirosea</taxon>
    </lineage>
</organism>
<reference evidence="1 2" key="1">
    <citation type="submission" date="2019-10" db="EMBL/GenBank/DDBJ databases">
        <title>Draft Genome Sequence of Cytophagaceae sp. SJW1-29.</title>
        <authorList>
            <person name="Choi A."/>
        </authorList>
    </citation>
    <scope>NUCLEOTIDE SEQUENCE [LARGE SCALE GENOMIC DNA]</scope>
    <source>
        <strain evidence="1 2">SJW1-29</strain>
    </source>
</reference>